<dbReference type="InterPro" id="IPR002661">
    <property type="entry name" value="Ribosome_recyc_fac"/>
</dbReference>
<dbReference type="FunFam" id="3.30.1360.40:FF:000001">
    <property type="entry name" value="Ribosome-recycling factor"/>
    <property type="match status" value="1"/>
</dbReference>
<feature type="domain" description="Ribosome recycling factor" evidence="4">
    <location>
        <begin position="21"/>
        <end position="182"/>
    </location>
</feature>
<dbReference type="Gene3D" id="1.10.132.20">
    <property type="entry name" value="Ribosome-recycling factor"/>
    <property type="match status" value="1"/>
</dbReference>
<evidence type="ECO:0000256" key="3">
    <source>
        <dbReference type="HAMAP-Rule" id="MF_00040"/>
    </source>
</evidence>
<dbReference type="InterPro" id="IPR036191">
    <property type="entry name" value="RRF_sf"/>
</dbReference>
<evidence type="ECO:0000313" key="6">
    <source>
        <dbReference type="Proteomes" id="UP000236846"/>
    </source>
</evidence>
<dbReference type="PANTHER" id="PTHR20982:SF3">
    <property type="entry name" value="MITOCHONDRIAL RIBOSOME RECYCLING FACTOR PSEUDO 1"/>
    <property type="match status" value="1"/>
</dbReference>
<proteinExistence type="inferred from homology"/>
<dbReference type="SUPFAM" id="SSF55194">
    <property type="entry name" value="Ribosome recycling factor, RRF"/>
    <property type="match status" value="1"/>
</dbReference>
<dbReference type="HAMAP" id="MF_00040">
    <property type="entry name" value="RRF"/>
    <property type="match status" value="1"/>
</dbReference>
<evidence type="ECO:0000256" key="2">
    <source>
        <dbReference type="ARBA" id="ARBA00022917"/>
    </source>
</evidence>
<keyword evidence="3" id="KW-0963">Cytoplasm</keyword>
<reference evidence="5 6" key="1">
    <citation type="submission" date="2017-09" db="EMBL/GenBank/DDBJ databases">
        <title>Depth-based differentiation of microbial function through sediment-hosted aquifers and enrichment of novel symbionts in the deep terrestrial subsurface.</title>
        <authorList>
            <person name="Probst A.J."/>
            <person name="Ladd B."/>
            <person name="Jarett J.K."/>
            <person name="Geller-Mcgrath D.E."/>
            <person name="Sieber C.M."/>
            <person name="Emerson J.B."/>
            <person name="Anantharaman K."/>
            <person name="Thomas B.C."/>
            <person name="Malmstrom R."/>
            <person name="Stieglmeier M."/>
            <person name="Klingl A."/>
            <person name="Woyke T."/>
            <person name="Ryan C.M."/>
            <person name="Banfield J.F."/>
        </authorList>
    </citation>
    <scope>NUCLEOTIDE SEQUENCE [LARGE SCALE GENOMIC DNA]</scope>
    <source>
        <strain evidence="5">CG11_big_fil_rev_8_21_14_0_20_43_10</strain>
    </source>
</reference>
<dbReference type="Pfam" id="PF01765">
    <property type="entry name" value="RRF"/>
    <property type="match status" value="1"/>
</dbReference>
<sequence>MVDLISQFHDKWQKTIESFRIDIASVRSNRVSPSLVEDIMVDAYGQQMAIKQLAAISVQSAGSLIIQPWDQTVVLFLEKALRESAIGVMPTSEGNLIRLNFPPLTQEKRQALFKVLKQKTEEHKIQFRQLRDDVRKEIQKLSESKEIGEDEKYQLNDHLQKEVDAFNKTIENIAGRKEAEIMTI</sequence>
<dbReference type="NCBIfam" id="TIGR00496">
    <property type="entry name" value="frr"/>
    <property type="match status" value="1"/>
</dbReference>
<dbReference type="AlphaFoldDB" id="A0A2H0PVT4"/>
<dbReference type="Gene3D" id="3.30.1360.40">
    <property type="match status" value="1"/>
</dbReference>
<dbReference type="PANTHER" id="PTHR20982">
    <property type="entry name" value="RIBOSOME RECYCLING FACTOR"/>
    <property type="match status" value="1"/>
</dbReference>
<comment type="function">
    <text evidence="3">Responsible for the release of ribosomes from messenger RNA at the termination of protein biosynthesis. May increase the efficiency of translation by recycling ribosomes from one round of translation to another.</text>
</comment>
<dbReference type="GO" id="GO:0005737">
    <property type="term" value="C:cytoplasm"/>
    <property type="evidence" value="ECO:0007669"/>
    <property type="project" value="UniProtKB-SubCell"/>
</dbReference>
<accession>A0A2H0PVT4</accession>
<comment type="subcellular location">
    <subcellularLocation>
        <location evidence="3">Cytoplasm</location>
    </subcellularLocation>
</comment>
<dbReference type="Proteomes" id="UP000236846">
    <property type="component" value="Unassembled WGS sequence"/>
</dbReference>
<dbReference type="InterPro" id="IPR023584">
    <property type="entry name" value="Ribosome_recyc_fac_dom"/>
</dbReference>
<keyword evidence="2 3" id="KW-0648">Protein biosynthesis</keyword>
<dbReference type="GO" id="GO:0006415">
    <property type="term" value="P:translational termination"/>
    <property type="evidence" value="ECO:0007669"/>
    <property type="project" value="UniProtKB-UniRule"/>
</dbReference>
<evidence type="ECO:0000259" key="4">
    <source>
        <dbReference type="Pfam" id="PF01765"/>
    </source>
</evidence>
<gene>
    <name evidence="3" type="primary">frr</name>
    <name evidence="5" type="ORF">COV41_02195</name>
</gene>
<evidence type="ECO:0000256" key="1">
    <source>
        <dbReference type="ARBA" id="ARBA00005912"/>
    </source>
</evidence>
<comment type="similarity">
    <text evidence="1 3">Belongs to the RRF family.</text>
</comment>
<dbReference type="GO" id="GO:0043023">
    <property type="term" value="F:ribosomal large subunit binding"/>
    <property type="evidence" value="ECO:0007669"/>
    <property type="project" value="TreeGrafter"/>
</dbReference>
<organism evidence="5 6">
    <name type="scientific">Candidatus Brennerbacteria bacterium CG11_big_fil_rev_8_21_14_0_20_43_10</name>
    <dbReference type="NCBI Taxonomy" id="1974523"/>
    <lineage>
        <taxon>Bacteria</taxon>
        <taxon>Candidatus Brenneribacteriota</taxon>
    </lineage>
</organism>
<name>A0A2H0PVT4_9BACT</name>
<dbReference type="EMBL" id="PCXE01000038">
    <property type="protein sequence ID" value="PIR26117.1"/>
    <property type="molecule type" value="Genomic_DNA"/>
</dbReference>
<comment type="caution">
    <text evidence="5">The sequence shown here is derived from an EMBL/GenBank/DDBJ whole genome shotgun (WGS) entry which is preliminary data.</text>
</comment>
<evidence type="ECO:0000313" key="5">
    <source>
        <dbReference type="EMBL" id="PIR26117.1"/>
    </source>
</evidence>
<protein>
    <recommendedName>
        <fullName evidence="3">Ribosome-recycling factor</fullName>
        <shortName evidence="3">RRF</shortName>
    </recommendedName>
    <alternativeName>
        <fullName evidence="3">Ribosome-releasing factor</fullName>
    </alternativeName>
</protein>